<dbReference type="EMBL" id="CP002581">
    <property type="protein sequence ID" value="AJK50118.1"/>
    <property type="molecule type" value="Genomic_DNA"/>
</dbReference>
<dbReference type="Gene3D" id="2.30.40.10">
    <property type="entry name" value="Urease, subunit C, domain 1"/>
    <property type="match status" value="1"/>
</dbReference>
<dbReference type="RefSeq" id="WP_193394592.1">
    <property type="nucleotide sequence ID" value="NZ_CP002581.1"/>
</dbReference>
<reference evidence="2" key="1">
    <citation type="submission" date="2011-03" db="EMBL/GenBank/DDBJ databases">
        <authorList>
            <person name="Voget S."/>
            <person name="Streit W.R."/>
            <person name="Jaeger K.E."/>
            <person name="Daniel R."/>
        </authorList>
    </citation>
    <scope>NUCLEOTIDE SEQUENCE [LARGE SCALE GENOMIC DNA]</scope>
    <source>
        <strain evidence="2">PG1</strain>
    </source>
</reference>
<dbReference type="HOGENOM" id="CLU_2272085_0_0_4"/>
<dbReference type="KEGG" id="bgp:BGL_2c20540"/>
<evidence type="ECO:0008006" key="3">
    <source>
        <dbReference type="Google" id="ProtNLM"/>
    </source>
</evidence>
<evidence type="ECO:0000313" key="1">
    <source>
        <dbReference type="EMBL" id="AJK50118.1"/>
    </source>
</evidence>
<evidence type="ECO:0000313" key="2">
    <source>
        <dbReference type="Proteomes" id="UP000031838"/>
    </source>
</evidence>
<organism evidence="1 2">
    <name type="scientific">Burkholderia plantarii</name>
    <dbReference type="NCBI Taxonomy" id="41899"/>
    <lineage>
        <taxon>Bacteria</taxon>
        <taxon>Pseudomonadati</taxon>
        <taxon>Pseudomonadota</taxon>
        <taxon>Betaproteobacteria</taxon>
        <taxon>Burkholderiales</taxon>
        <taxon>Burkholderiaceae</taxon>
        <taxon>Burkholderia</taxon>
    </lineage>
</organism>
<name>A0A0B6S369_BURPL</name>
<dbReference type="Gene3D" id="3.20.20.140">
    <property type="entry name" value="Metal-dependent hydrolases"/>
    <property type="match status" value="1"/>
</dbReference>
<dbReference type="AlphaFoldDB" id="A0A0B6S369"/>
<dbReference type="GO" id="GO:0016810">
    <property type="term" value="F:hydrolase activity, acting on carbon-nitrogen (but not peptide) bonds"/>
    <property type="evidence" value="ECO:0007669"/>
    <property type="project" value="InterPro"/>
</dbReference>
<gene>
    <name evidence="1" type="ORF">BGL_2c20540</name>
</gene>
<protein>
    <recommendedName>
        <fullName evidence="3">Amidohydrolase</fullName>
    </recommendedName>
</protein>
<dbReference type="SUPFAM" id="SSF51338">
    <property type="entry name" value="Composite domain of metallo-dependent hydrolases"/>
    <property type="match status" value="1"/>
</dbReference>
<sequence length="102" mass="10681">MDGSVLSGLPHPPQPVRGWRAVWPAATHGNPEALRSATTATAQILDQPDMFGTIAVDAMADLLVVDGNPPAGSGVLAGHGEHINYVLHGGRVQWRGEVVEVD</sequence>
<keyword evidence="2" id="KW-1185">Reference proteome</keyword>
<proteinExistence type="predicted"/>
<dbReference type="InterPro" id="IPR011059">
    <property type="entry name" value="Metal-dep_hydrolase_composite"/>
</dbReference>
<accession>A0A0B6S369</accession>
<reference evidence="1 2" key="2">
    <citation type="journal article" date="2016" name="Appl. Microbiol. Biotechnol.">
        <title>Mutations improving production and secretion of extracellular lipase by Burkholderia glumae PG1.</title>
        <authorList>
            <person name="Knapp A."/>
            <person name="Voget S."/>
            <person name="Gao R."/>
            <person name="Zaburannyi N."/>
            <person name="Krysciak D."/>
            <person name="Breuer M."/>
            <person name="Hauer B."/>
            <person name="Streit W.R."/>
            <person name="Muller R."/>
            <person name="Daniel R."/>
            <person name="Jaeger K.E."/>
        </authorList>
    </citation>
    <scope>NUCLEOTIDE SEQUENCE [LARGE SCALE GENOMIC DNA]</scope>
    <source>
        <strain evidence="1 2">PG1</strain>
    </source>
</reference>
<dbReference type="Proteomes" id="UP000031838">
    <property type="component" value="Chromosome 2"/>
</dbReference>